<dbReference type="EMBL" id="ML979132">
    <property type="protein sequence ID" value="KAF1920776.1"/>
    <property type="molecule type" value="Genomic_DNA"/>
</dbReference>
<evidence type="ECO:0000313" key="2">
    <source>
        <dbReference type="Proteomes" id="UP000800096"/>
    </source>
</evidence>
<gene>
    <name evidence="1" type="ORF">BDU57DRAFT_24929</name>
</gene>
<dbReference type="OrthoDB" id="539213at2759"/>
<keyword evidence="2" id="KW-1185">Reference proteome</keyword>
<organism evidence="1 2">
    <name type="scientific">Ampelomyces quisqualis</name>
    <name type="common">Powdery mildew agent</name>
    <dbReference type="NCBI Taxonomy" id="50730"/>
    <lineage>
        <taxon>Eukaryota</taxon>
        <taxon>Fungi</taxon>
        <taxon>Dikarya</taxon>
        <taxon>Ascomycota</taxon>
        <taxon>Pezizomycotina</taxon>
        <taxon>Dothideomycetes</taxon>
        <taxon>Pleosporomycetidae</taxon>
        <taxon>Pleosporales</taxon>
        <taxon>Pleosporineae</taxon>
        <taxon>Phaeosphaeriaceae</taxon>
        <taxon>Ampelomyces</taxon>
    </lineage>
</organism>
<dbReference type="Proteomes" id="UP000800096">
    <property type="component" value="Unassembled WGS sequence"/>
</dbReference>
<sequence length="321" mass="36209">MNATVENIREAQHQVKSNVTPLTLLSWDCPVYSFLEYDDATASAWPALPGIYSASRYKVFFGGTRRRLAPRKILKDAANGRTYLSEMQPIDEDILEVLKPGNLQQLSIYLEDSELLHFLIAMGEDHTSRRLASPKVPEPRIYRFDETDFLYAARLGRVELLKEIIVRTGAGILLDDLVRKVASRYRRSLSTTRVFLFMARNGKIGPMLDRRHKANLRASTTPLCFTPLDLEAWRVSSGSVARLLYGATHNSQTTTNRLSGSKILPKLKAVSMLPSPYGSAYGRTCCFTVWSCANRQRRLSNYCDISARRILKPSSTNQPAD</sequence>
<accession>A0A6A5R1V9</accession>
<reference evidence="1" key="1">
    <citation type="journal article" date="2020" name="Stud. Mycol.">
        <title>101 Dothideomycetes genomes: a test case for predicting lifestyles and emergence of pathogens.</title>
        <authorList>
            <person name="Haridas S."/>
            <person name="Albert R."/>
            <person name="Binder M."/>
            <person name="Bloem J."/>
            <person name="Labutti K."/>
            <person name="Salamov A."/>
            <person name="Andreopoulos B."/>
            <person name="Baker S."/>
            <person name="Barry K."/>
            <person name="Bills G."/>
            <person name="Bluhm B."/>
            <person name="Cannon C."/>
            <person name="Castanera R."/>
            <person name="Culley D."/>
            <person name="Daum C."/>
            <person name="Ezra D."/>
            <person name="Gonzalez J."/>
            <person name="Henrissat B."/>
            <person name="Kuo A."/>
            <person name="Liang C."/>
            <person name="Lipzen A."/>
            <person name="Lutzoni F."/>
            <person name="Magnuson J."/>
            <person name="Mondo S."/>
            <person name="Nolan M."/>
            <person name="Ohm R."/>
            <person name="Pangilinan J."/>
            <person name="Park H.-J."/>
            <person name="Ramirez L."/>
            <person name="Alfaro M."/>
            <person name="Sun H."/>
            <person name="Tritt A."/>
            <person name="Yoshinaga Y."/>
            <person name="Zwiers L.-H."/>
            <person name="Turgeon B."/>
            <person name="Goodwin S."/>
            <person name="Spatafora J."/>
            <person name="Crous P."/>
            <person name="Grigoriev I."/>
        </authorList>
    </citation>
    <scope>NUCLEOTIDE SEQUENCE</scope>
    <source>
        <strain evidence="1">HMLAC05119</strain>
    </source>
</reference>
<dbReference type="AlphaFoldDB" id="A0A6A5R1V9"/>
<proteinExistence type="predicted"/>
<protein>
    <submittedName>
        <fullName evidence="1">Uncharacterized protein</fullName>
    </submittedName>
</protein>
<name>A0A6A5R1V9_AMPQU</name>
<evidence type="ECO:0000313" key="1">
    <source>
        <dbReference type="EMBL" id="KAF1920776.1"/>
    </source>
</evidence>